<evidence type="ECO:0000313" key="2">
    <source>
        <dbReference type="Proteomes" id="UP000375525"/>
    </source>
</evidence>
<dbReference type="EMBL" id="CABVIH010000037">
    <property type="protein sequence ID" value="VVP54995.1"/>
    <property type="molecule type" value="Genomic_DNA"/>
</dbReference>
<protein>
    <submittedName>
        <fullName evidence="1">Uncharacterized protein</fullName>
    </submittedName>
</protein>
<name>A0A5E7PZ98_PSEFL</name>
<accession>A0A5E7PZ98</accession>
<dbReference type="Pfam" id="PF06995">
    <property type="entry name" value="Phage_P2_GpU"/>
    <property type="match status" value="1"/>
</dbReference>
<organism evidence="1 2">
    <name type="scientific">Pseudomonas fluorescens</name>
    <dbReference type="NCBI Taxonomy" id="294"/>
    <lineage>
        <taxon>Bacteria</taxon>
        <taxon>Pseudomonadati</taxon>
        <taxon>Pseudomonadota</taxon>
        <taxon>Gammaproteobacteria</taxon>
        <taxon>Pseudomonadales</taxon>
        <taxon>Pseudomonadaceae</taxon>
        <taxon>Pseudomonas</taxon>
    </lineage>
</organism>
<dbReference type="InterPro" id="IPR009734">
    <property type="entry name" value="Myoviridae_GpU"/>
</dbReference>
<gene>
    <name evidence="1" type="ORF">PS880_05622</name>
</gene>
<dbReference type="AlphaFoldDB" id="A0A5E7PZ98"/>
<reference evidence="1 2" key="1">
    <citation type="submission" date="2019-09" db="EMBL/GenBank/DDBJ databases">
        <authorList>
            <person name="Chandra G."/>
            <person name="Truman W A."/>
        </authorList>
    </citation>
    <scope>NUCLEOTIDE SEQUENCE [LARGE SCALE GENOMIC DNA]</scope>
    <source>
        <strain evidence="1">PS880</strain>
    </source>
</reference>
<proteinExistence type="predicted"/>
<dbReference type="Proteomes" id="UP000375525">
    <property type="component" value="Unassembled WGS sequence"/>
</dbReference>
<sequence length="286" mass="30851">MSSSICFSSDLTLCRNSSSPSALRFAVSFAEGDGKGHVYGTQRWPLISSTNLTCKEVSWSTWRNCNRCSSTWWTRVKRTSLVGMLGPLNGAVGDMAGATLELESLPFVGPLIGEKLQRTMRGISAAQSMVGQVAAKYNQGVSVASQVQERLGSLKEQTGKAGAAINRIAGNISASLENIVPTGNFAPELTPAAEAVKPFPHLLIVQPLEPAAQPYYFNLDTAAFDELRRQTAFRWAGQERLSRSVAQQAVGLGEDKLSLKGRFPQGTKVALNNWTPYAVWAVACSH</sequence>
<evidence type="ECO:0000313" key="1">
    <source>
        <dbReference type="EMBL" id="VVP54995.1"/>
    </source>
</evidence>